<keyword evidence="5" id="KW-0804">Transcription</keyword>
<dbReference type="PANTHER" id="PTHR19376">
    <property type="entry name" value="DNA-DIRECTED RNA POLYMERASE"/>
    <property type="match status" value="1"/>
</dbReference>
<keyword evidence="4" id="KW-0548">Nucleotidyltransferase</keyword>
<evidence type="ECO:0000256" key="1">
    <source>
        <dbReference type="ARBA" id="ARBA00012418"/>
    </source>
</evidence>
<comment type="caution">
    <text evidence="8">The sequence shown here is derived from an EMBL/GenBank/DDBJ whole genome shotgun (WGS) entry which is preliminary data.</text>
</comment>
<comment type="catalytic activity">
    <reaction evidence="6">
        <text>RNA(n) + a ribonucleoside 5'-triphosphate = RNA(n+1) + diphosphate</text>
        <dbReference type="Rhea" id="RHEA:21248"/>
        <dbReference type="Rhea" id="RHEA-COMP:14527"/>
        <dbReference type="Rhea" id="RHEA-COMP:17342"/>
        <dbReference type="ChEBI" id="CHEBI:33019"/>
        <dbReference type="ChEBI" id="CHEBI:61557"/>
        <dbReference type="ChEBI" id="CHEBI:140395"/>
        <dbReference type="EC" id="2.7.7.6"/>
    </reaction>
</comment>
<sequence>RNLASSRMVQKGEAVGVIAAQSIGEPGTQLTLRTFHAGGTAANIAANASIVAKNPARLEFEELRTVDVIDEAGEPAKVVVGRLAEVRFVDVNTGIVLSTHNVPYGSTLYAADGEMVEKGKMIARWDPFNAVIITEATGKIEFEGVIENVTYKVESDESTGLREIIIIESKDKT</sequence>
<keyword evidence="2 8" id="KW-0240">DNA-directed RNA polymerase</keyword>
<dbReference type="PANTHER" id="PTHR19376:SF54">
    <property type="entry name" value="DNA-DIRECTED RNA POLYMERASE SUBUNIT BETA"/>
    <property type="match status" value="1"/>
</dbReference>
<gene>
    <name evidence="8" type="ORF">LEA_06875</name>
</gene>
<dbReference type="Pfam" id="PF04998">
    <property type="entry name" value="RNA_pol_Rpb1_5"/>
    <property type="match status" value="1"/>
</dbReference>
<dbReference type="GO" id="GO:0003899">
    <property type="term" value="F:DNA-directed RNA polymerase activity"/>
    <property type="evidence" value="ECO:0007669"/>
    <property type="project" value="UniProtKB-EC"/>
</dbReference>
<dbReference type="InterPro" id="IPR045867">
    <property type="entry name" value="DNA-dir_RpoC_beta_prime"/>
</dbReference>
<dbReference type="EMBL" id="AJWY01004508">
    <property type="protein sequence ID" value="EKC72183.1"/>
    <property type="molecule type" value="Genomic_DNA"/>
</dbReference>
<reference evidence="8" key="1">
    <citation type="journal article" date="2013" name="Environ. Microbiol.">
        <title>Microbiota from the distal guts of lean and obese adolescents exhibit partial functional redundancy besides clear differences in community structure.</title>
        <authorList>
            <person name="Ferrer M."/>
            <person name="Ruiz A."/>
            <person name="Lanza F."/>
            <person name="Haange S.B."/>
            <person name="Oberbach A."/>
            <person name="Till H."/>
            <person name="Bargiela R."/>
            <person name="Campoy C."/>
            <person name="Segura M.T."/>
            <person name="Richter M."/>
            <person name="von Bergen M."/>
            <person name="Seifert J."/>
            <person name="Suarez A."/>
        </authorList>
    </citation>
    <scope>NUCLEOTIDE SEQUENCE</scope>
</reference>
<proteinExistence type="predicted"/>
<keyword evidence="3" id="KW-0808">Transferase</keyword>
<dbReference type="InterPro" id="IPR007081">
    <property type="entry name" value="RNA_pol_Rpb1_5"/>
</dbReference>
<evidence type="ECO:0000256" key="2">
    <source>
        <dbReference type="ARBA" id="ARBA00022478"/>
    </source>
</evidence>
<dbReference type="Gene3D" id="2.40.50.100">
    <property type="match status" value="2"/>
</dbReference>
<evidence type="ECO:0000313" key="8">
    <source>
        <dbReference type="EMBL" id="EKC72183.1"/>
    </source>
</evidence>
<name>K1TR09_9ZZZZ</name>
<dbReference type="GO" id="GO:0000428">
    <property type="term" value="C:DNA-directed RNA polymerase complex"/>
    <property type="evidence" value="ECO:0007669"/>
    <property type="project" value="UniProtKB-KW"/>
</dbReference>
<evidence type="ECO:0000256" key="3">
    <source>
        <dbReference type="ARBA" id="ARBA00022679"/>
    </source>
</evidence>
<dbReference type="AlphaFoldDB" id="K1TR09"/>
<feature type="non-terminal residue" evidence="8">
    <location>
        <position position="1"/>
    </location>
</feature>
<accession>K1TR09</accession>
<dbReference type="EC" id="2.7.7.6" evidence="1"/>
<organism evidence="8">
    <name type="scientific">human gut metagenome</name>
    <dbReference type="NCBI Taxonomy" id="408170"/>
    <lineage>
        <taxon>unclassified sequences</taxon>
        <taxon>metagenomes</taxon>
        <taxon>organismal metagenomes</taxon>
    </lineage>
</organism>
<dbReference type="GO" id="GO:0006351">
    <property type="term" value="P:DNA-templated transcription"/>
    <property type="evidence" value="ECO:0007669"/>
    <property type="project" value="InterPro"/>
</dbReference>
<protein>
    <recommendedName>
        <fullName evidence="1">DNA-directed RNA polymerase</fullName>
        <ecNumber evidence="1">2.7.7.6</ecNumber>
    </recommendedName>
</protein>
<dbReference type="GO" id="GO:0003677">
    <property type="term" value="F:DNA binding"/>
    <property type="evidence" value="ECO:0007669"/>
    <property type="project" value="InterPro"/>
</dbReference>
<dbReference type="SUPFAM" id="SSF64484">
    <property type="entry name" value="beta and beta-prime subunits of DNA dependent RNA-polymerase"/>
    <property type="match status" value="1"/>
</dbReference>
<evidence type="ECO:0000256" key="6">
    <source>
        <dbReference type="ARBA" id="ARBA00048552"/>
    </source>
</evidence>
<feature type="non-terminal residue" evidence="8">
    <location>
        <position position="173"/>
    </location>
</feature>
<evidence type="ECO:0000256" key="4">
    <source>
        <dbReference type="ARBA" id="ARBA00022695"/>
    </source>
</evidence>
<evidence type="ECO:0000256" key="5">
    <source>
        <dbReference type="ARBA" id="ARBA00023163"/>
    </source>
</evidence>
<evidence type="ECO:0000259" key="7">
    <source>
        <dbReference type="Pfam" id="PF04998"/>
    </source>
</evidence>
<feature type="domain" description="RNA polymerase Rpb1" evidence="7">
    <location>
        <begin position="8"/>
        <end position="54"/>
    </location>
</feature>